<dbReference type="SMART" id="SM00420">
    <property type="entry name" value="HTH_DEOR"/>
    <property type="match status" value="1"/>
</dbReference>
<feature type="domain" description="HTH deoR-type" evidence="4">
    <location>
        <begin position="3"/>
        <end position="58"/>
    </location>
</feature>
<protein>
    <submittedName>
        <fullName evidence="5">DeoR family transcriptional regulator</fullName>
    </submittedName>
</protein>
<evidence type="ECO:0000256" key="1">
    <source>
        <dbReference type="ARBA" id="ARBA00023015"/>
    </source>
</evidence>
<keyword evidence="1" id="KW-0805">Transcription regulation</keyword>
<dbReference type="Gene3D" id="3.40.50.1360">
    <property type="match status" value="1"/>
</dbReference>
<dbReference type="PATRIC" id="fig|220754.4.peg.56"/>
<dbReference type="GO" id="GO:0003700">
    <property type="term" value="F:DNA-binding transcription factor activity"/>
    <property type="evidence" value="ECO:0007669"/>
    <property type="project" value="InterPro"/>
</dbReference>
<keyword evidence="2" id="KW-0238">DNA-binding</keyword>
<dbReference type="PROSITE" id="PS51000">
    <property type="entry name" value="HTH_DEOR_2"/>
    <property type="match status" value="1"/>
</dbReference>
<gene>
    <name evidence="5" type="ORF">KR50_00570</name>
</gene>
<dbReference type="Pfam" id="PF00455">
    <property type="entry name" value="DeoRC"/>
    <property type="match status" value="1"/>
</dbReference>
<name>A0A0C2W9K7_9BACL</name>
<evidence type="ECO:0000256" key="3">
    <source>
        <dbReference type="ARBA" id="ARBA00023163"/>
    </source>
</evidence>
<dbReference type="InterPro" id="IPR050313">
    <property type="entry name" value="Carb_Metab_HTH_regulators"/>
</dbReference>
<dbReference type="GO" id="GO:0003677">
    <property type="term" value="F:DNA binding"/>
    <property type="evidence" value="ECO:0007669"/>
    <property type="project" value="UniProtKB-KW"/>
</dbReference>
<evidence type="ECO:0000256" key="2">
    <source>
        <dbReference type="ARBA" id="ARBA00023125"/>
    </source>
</evidence>
<dbReference type="InterPro" id="IPR036388">
    <property type="entry name" value="WH-like_DNA-bd_sf"/>
</dbReference>
<dbReference type="SUPFAM" id="SSF46785">
    <property type="entry name" value="Winged helix' DNA-binding domain"/>
    <property type="match status" value="1"/>
</dbReference>
<dbReference type="AlphaFoldDB" id="A0A0C2W9K7"/>
<evidence type="ECO:0000313" key="5">
    <source>
        <dbReference type="EMBL" id="KIL52728.1"/>
    </source>
</evidence>
<keyword evidence="3" id="KW-0804">Transcription</keyword>
<dbReference type="SMART" id="SM01134">
    <property type="entry name" value="DeoRC"/>
    <property type="match status" value="1"/>
</dbReference>
<sequence length="250" mass="27748">MLTDERFALILDCVKHQDIVKIQELVERTGASESTIRRDLTELENKKFIKRVHGGARLLKGKLQEASVPEKSSKSLHEKKKIAQFAASKVEKGDCIFIDAGTTTQQMIGYLPHTEIVVVTNGLMHVEELLERGIKTYLIGGAVKPRTNAMVGRGALESMKAYRFDKAFMGTNGVHPEFGYTTPDPEEAQVKELAISLTREVFMLADDSKIGEIAFASFGKIQDAFLIVNELEEETVSVYQKLTTVKVVGS</sequence>
<evidence type="ECO:0000313" key="6">
    <source>
        <dbReference type="Proteomes" id="UP000031972"/>
    </source>
</evidence>
<dbReference type="PANTHER" id="PTHR30363">
    <property type="entry name" value="HTH-TYPE TRANSCRIPTIONAL REGULATOR SRLR-RELATED"/>
    <property type="match status" value="1"/>
</dbReference>
<organism evidence="5 6">
    <name type="scientific">Jeotgalibacillus campisalis</name>
    <dbReference type="NCBI Taxonomy" id="220754"/>
    <lineage>
        <taxon>Bacteria</taxon>
        <taxon>Bacillati</taxon>
        <taxon>Bacillota</taxon>
        <taxon>Bacilli</taxon>
        <taxon>Bacillales</taxon>
        <taxon>Caryophanaceae</taxon>
        <taxon>Jeotgalibacillus</taxon>
    </lineage>
</organism>
<dbReference type="PRINTS" id="PR00037">
    <property type="entry name" value="HTHLACR"/>
</dbReference>
<dbReference type="InterPro" id="IPR014036">
    <property type="entry name" value="DeoR-like_C"/>
</dbReference>
<dbReference type="InterPro" id="IPR018356">
    <property type="entry name" value="Tscrpt_reg_HTH_DeoR_CS"/>
</dbReference>
<reference evidence="5 6" key="1">
    <citation type="submission" date="2015-01" db="EMBL/GenBank/DDBJ databases">
        <title>Jeotgalibacillus campisalis genome sequencing.</title>
        <authorList>
            <person name="Goh K.M."/>
            <person name="Chan K.-G."/>
            <person name="Yaakop A.S."/>
            <person name="Ee R."/>
            <person name="Gan H.M."/>
            <person name="Chan C.S."/>
        </authorList>
    </citation>
    <scope>NUCLEOTIDE SEQUENCE [LARGE SCALE GENOMIC DNA]</scope>
    <source>
        <strain evidence="5 6">SF-57</strain>
    </source>
</reference>
<dbReference type="SUPFAM" id="SSF100950">
    <property type="entry name" value="NagB/RpiA/CoA transferase-like"/>
    <property type="match status" value="1"/>
</dbReference>
<dbReference type="Gene3D" id="1.10.10.10">
    <property type="entry name" value="Winged helix-like DNA-binding domain superfamily/Winged helix DNA-binding domain"/>
    <property type="match status" value="1"/>
</dbReference>
<comment type="caution">
    <text evidence="5">The sequence shown here is derived from an EMBL/GenBank/DDBJ whole genome shotgun (WGS) entry which is preliminary data.</text>
</comment>
<dbReference type="InterPro" id="IPR001034">
    <property type="entry name" value="DeoR_HTH"/>
</dbReference>
<dbReference type="InterPro" id="IPR036390">
    <property type="entry name" value="WH_DNA-bd_sf"/>
</dbReference>
<dbReference type="Proteomes" id="UP000031972">
    <property type="component" value="Unassembled WGS sequence"/>
</dbReference>
<evidence type="ECO:0000259" key="4">
    <source>
        <dbReference type="PROSITE" id="PS51000"/>
    </source>
</evidence>
<proteinExistence type="predicted"/>
<keyword evidence="6" id="KW-1185">Reference proteome</keyword>
<dbReference type="EMBL" id="JXRR01000001">
    <property type="protein sequence ID" value="KIL52728.1"/>
    <property type="molecule type" value="Genomic_DNA"/>
</dbReference>
<dbReference type="Pfam" id="PF08220">
    <property type="entry name" value="HTH_DeoR"/>
    <property type="match status" value="1"/>
</dbReference>
<accession>A0A0C2W9K7</accession>
<dbReference type="PROSITE" id="PS00894">
    <property type="entry name" value="HTH_DEOR_1"/>
    <property type="match status" value="1"/>
</dbReference>
<dbReference type="OrthoDB" id="9797223at2"/>
<dbReference type="InterPro" id="IPR037171">
    <property type="entry name" value="NagB/RpiA_transferase-like"/>
</dbReference>
<dbReference type="RefSeq" id="WP_041053430.1">
    <property type="nucleotide sequence ID" value="NZ_JXRR01000001.1"/>
</dbReference>
<dbReference type="PANTHER" id="PTHR30363:SF56">
    <property type="entry name" value="TRANSCRIPTIONAL REGULATOR, DEOR FAMILY"/>
    <property type="match status" value="1"/>
</dbReference>